<organism evidence="8 9">
    <name type="scientific">Clathrus columnatus</name>
    <dbReference type="NCBI Taxonomy" id="1419009"/>
    <lineage>
        <taxon>Eukaryota</taxon>
        <taxon>Fungi</taxon>
        <taxon>Dikarya</taxon>
        <taxon>Basidiomycota</taxon>
        <taxon>Agaricomycotina</taxon>
        <taxon>Agaricomycetes</taxon>
        <taxon>Phallomycetidae</taxon>
        <taxon>Phallales</taxon>
        <taxon>Clathraceae</taxon>
        <taxon>Clathrus</taxon>
    </lineage>
</organism>
<dbReference type="Proteomes" id="UP001050691">
    <property type="component" value="Unassembled WGS sequence"/>
</dbReference>
<protein>
    <recommendedName>
        <fullName evidence="10">Cyclin N-terminal domain-containing protein</fullName>
    </recommendedName>
</protein>
<reference evidence="8" key="1">
    <citation type="submission" date="2021-10" db="EMBL/GenBank/DDBJ databases">
        <title>De novo Genome Assembly of Clathrus columnatus (Basidiomycota, Fungi) Using Illumina and Nanopore Sequence Data.</title>
        <authorList>
            <person name="Ogiso-Tanaka E."/>
            <person name="Itagaki H."/>
            <person name="Hosoya T."/>
            <person name="Hosaka K."/>
        </authorList>
    </citation>
    <scope>NUCLEOTIDE SEQUENCE</scope>
    <source>
        <strain evidence="8">MO-923</strain>
    </source>
</reference>
<evidence type="ECO:0000256" key="4">
    <source>
        <dbReference type="RuleBase" id="RU000383"/>
    </source>
</evidence>
<gene>
    <name evidence="8" type="ORF">Clacol_004746</name>
</gene>
<feature type="domain" description="Cyclin-like" evidence="6">
    <location>
        <begin position="307"/>
        <end position="391"/>
    </location>
</feature>
<feature type="compositionally biased region" description="Acidic residues" evidence="5">
    <location>
        <begin position="180"/>
        <end position="191"/>
    </location>
</feature>
<comment type="caution">
    <text evidence="8">The sequence shown here is derived from an EMBL/GenBank/DDBJ whole genome shotgun (WGS) entry which is preliminary data.</text>
</comment>
<sequence length="546" mass="61630">MSSNIPTRRVTRATQRLDENTLKGRSLTTRTGNSKSGNALSSAVVPLASGPSKANSTLDVNTQHKRKREALGEVTNNNKNKAVIPRGVTDDGTIIKPQVVIQTKTTRTTAKVPVRKTRNGSVHSITSVTEKKAKANQHTEDAMAVDEAAPTLYRVTRRVASSVLENSSKTLITAPQIIEEPFEEKDDNEPEVQERAFKKRRTSSDIEATVEPAEDPLADDEALPTVTLDEAQSHSQPENAAEEDSEEEVTCWDDLDAEDHDDPYMVSEYVVDIFKYLSQCEEQTLPSSNYMYHQKELCWKHRGVLMDYLIGIHFRFKLTPETLYLMTNIIDRFLSVRVVSLSKLHLVGMASLFIASKFEDIMSPSVSNLALISNGEVKEDELLKAERYILKTLNWGVSLFPQPMNWLRRVSKADGYNQDVRAVAKYFLEIHVVERKLVGVKPSLLAAASIWLGRLILGVFGWTPNLAHYSGYSEKKIIPIANIMLSYCLRPEKHENFVRKYSTKKYSKVAVYVHDWITSRWTLGEKVSLQDELPYLIALGTERQEE</sequence>
<keyword evidence="1" id="KW-0132">Cell division</keyword>
<dbReference type="InterPro" id="IPR013763">
    <property type="entry name" value="Cyclin-like_dom"/>
</dbReference>
<dbReference type="EMBL" id="BPWL01000005">
    <property type="protein sequence ID" value="GJJ10520.1"/>
    <property type="molecule type" value="Genomic_DNA"/>
</dbReference>
<name>A0AAV5AC76_9AGAM</name>
<dbReference type="InterPro" id="IPR004367">
    <property type="entry name" value="Cyclin_C-dom"/>
</dbReference>
<dbReference type="SMART" id="SM01332">
    <property type="entry name" value="Cyclin_C"/>
    <property type="match status" value="1"/>
</dbReference>
<keyword evidence="9" id="KW-1185">Reference proteome</keyword>
<dbReference type="PANTHER" id="PTHR10177">
    <property type="entry name" value="CYCLINS"/>
    <property type="match status" value="1"/>
</dbReference>
<evidence type="ECO:0000256" key="2">
    <source>
        <dbReference type="ARBA" id="ARBA00023127"/>
    </source>
</evidence>
<dbReference type="GO" id="GO:0051301">
    <property type="term" value="P:cell division"/>
    <property type="evidence" value="ECO:0007669"/>
    <property type="project" value="UniProtKB-KW"/>
</dbReference>
<evidence type="ECO:0008006" key="10">
    <source>
        <dbReference type="Google" id="ProtNLM"/>
    </source>
</evidence>
<evidence type="ECO:0000256" key="1">
    <source>
        <dbReference type="ARBA" id="ARBA00022618"/>
    </source>
</evidence>
<keyword evidence="2 4" id="KW-0195">Cyclin</keyword>
<evidence type="ECO:0000259" key="7">
    <source>
        <dbReference type="SMART" id="SM01332"/>
    </source>
</evidence>
<dbReference type="Gene3D" id="1.10.472.10">
    <property type="entry name" value="Cyclin-like"/>
    <property type="match status" value="2"/>
</dbReference>
<dbReference type="InterPro" id="IPR039361">
    <property type="entry name" value="Cyclin"/>
</dbReference>
<keyword evidence="3" id="KW-0131">Cell cycle</keyword>
<evidence type="ECO:0000256" key="3">
    <source>
        <dbReference type="ARBA" id="ARBA00023306"/>
    </source>
</evidence>
<dbReference type="InterPro" id="IPR006671">
    <property type="entry name" value="Cyclin_N"/>
</dbReference>
<evidence type="ECO:0000256" key="5">
    <source>
        <dbReference type="SAM" id="MobiDB-lite"/>
    </source>
</evidence>
<dbReference type="SMART" id="SM00385">
    <property type="entry name" value="CYCLIN"/>
    <property type="match status" value="2"/>
</dbReference>
<feature type="region of interest" description="Disordered" evidence="5">
    <location>
        <begin position="1"/>
        <end position="40"/>
    </location>
</feature>
<feature type="domain" description="Cyclin C-terminal" evidence="7">
    <location>
        <begin position="401"/>
        <end position="515"/>
    </location>
</feature>
<dbReference type="Pfam" id="PF00134">
    <property type="entry name" value="Cyclin_N"/>
    <property type="match status" value="1"/>
</dbReference>
<accession>A0AAV5AC76</accession>
<dbReference type="AlphaFoldDB" id="A0AAV5AC76"/>
<feature type="region of interest" description="Disordered" evidence="5">
    <location>
        <begin position="180"/>
        <end position="249"/>
    </location>
</feature>
<dbReference type="InterPro" id="IPR036915">
    <property type="entry name" value="Cyclin-like_sf"/>
</dbReference>
<evidence type="ECO:0000313" key="9">
    <source>
        <dbReference type="Proteomes" id="UP001050691"/>
    </source>
</evidence>
<dbReference type="CDD" id="cd20512">
    <property type="entry name" value="CYCLIN_CLBs_yeast_rpt2"/>
    <property type="match status" value="1"/>
</dbReference>
<dbReference type="Pfam" id="PF02984">
    <property type="entry name" value="Cyclin_C"/>
    <property type="match status" value="1"/>
</dbReference>
<proteinExistence type="inferred from homology"/>
<dbReference type="FunFam" id="1.10.472.10:FF:000001">
    <property type="entry name" value="G2/mitotic-specific cyclin"/>
    <property type="match status" value="1"/>
</dbReference>
<feature type="domain" description="Cyclin-like" evidence="6">
    <location>
        <begin position="405"/>
        <end position="486"/>
    </location>
</feature>
<feature type="compositionally biased region" description="Acidic residues" evidence="5">
    <location>
        <begin position="240"/>
        <end position="249"/>
    </location>
</feature>
<evidence type="ECO:0000313" key="8">
    <source>
        <dbReference type="EMBL" id="GJJ10520.1"/>
    </source>
</evidence>
<feature type="compositionally biased region" description="Polar residues" evidence="5">
    <location>
        <begin position="26"/>
        <end position="40"/>
    </location>
</feature>
<dbReference type="SUPFAM" id="SSF47954">
    <property type="entry name" value="Cyclin-like"/>
    <property type="match status" value="2"/>
</dbReference>
<feature type="compositionally biased region" description="Acidic residues" evidence="5">
    <location>
        <begin position="212"/>
        <end position="222"/>
    </location>
</feature>
<evidence type="ECO:0000259" key="6">
    <source>
        <dbReference type="SMART" id="SM00385"/>
    </source>
</evidence>
<comment type="similarity">
    <text evidence="4">Belongs to the cyclin family.</text>
</comment>